<accession>A0AAV7R1T1</accession>
<proteinExistence type="predicted"/>
<organism evidence="1 2">
    <name type="scientific">Pleurodeles waltl</name>
    <name type="common">Iberian ribbed newt</name>
    <dbReference type="NCBI Taxonomy" id="8319"/>
    <lineage>
        <taxon>Eukaryota</taxon>
        <taxon>Metazoa</taxon>
        <taxon>Chordata</taxon>
        <taxon>Craniata</taxon>
        <taxon>Vertebrata</taxon>
        <taxon>Euteleostomi</taxon>
        <taxon>Amphibia</taxon>
        <taxon>Batrachia</taxon>
        <taxon>Caudata</taxon>
        <taxon>Salamandroidea</taxon>
        <taxon>Salamandridae</taxon>
        <taxon>Pleurodelinae</taxon>
        <taxon>Pleurodeles</taxon>
    </lineage>
</organism>
<evidence type="ECO:0000313" key="2">
    <source>
        <dbReference type="Proteomes" id="UP001066276"/>
    </source>
</evidence>
<dbReference type="EMBL" id="JANPWB010000010">
    <property type="protein sequence ID" value="KAJ1146109.1"/>
    <property type="molecule type" value="Genomic_DNA"/>
</dbReference>
<gene>
    <name evidence="1" type="ORF">NDU88_012391</name>
</gene>
<evidence type="ECO:0000313" key="1">
    <source>
        <dbReference type="EMBL" id="KAJ1146109.1"/>
    </source>
</evidence>
<comment type="caution">
    <text evidence="1">The sequence shown here is derived from an EMBL/GenBank/DDBJ whole genome shotgun (WGS) entry which is preliminary data.</text>
</comment>
<keyword evidence="2" id="KW-1185">Reference proteome</keyword>
<sequence>MYHRAQTAGQGGWSRRYFAIRYIIANFWKVAVLREKVRRAWAVSDAPREAAPGALRVPGGGPWDGPGRASLLPAAARWALGQFVHLGIVSDCGGIMPPRHVLGPRTAHAWSTRLQWVLPVAST</sequence>
<dbReference type="Proteomes" id="UP001066276">
    <property type="component" value="Chromosome 6"/>
</dbReference>
<reference evidence="1" key="1">
    <citation type="journal article" date="2022" name="bioRxiv">
        <title>Sequencing and chromosome-scale assembly of the giantPleurodeles waltlgenome.</title>
        <authorList>
            <person name="Brown T."/>
            <person name="Elewa A."/>
            <person name="Iarovenko S."/>
            <person name="Subramanian E."/>
            <person name="Araus A.J."/>
            <person name="Petzold A."/>
            <person name="Susuki M."/>
            <person name="Suzuki K.-i.T."/>
            <person name="Hayashi T."/>
            <person name="Toyoda A."/>
            <person name="Oliveira C."/>
            <person name="Osipova E."/>
            <person name="Leigh N.D."/>
            <person name="Simon A."/>
            <person name="Yun M.H."/>
        </authorList>
    </citation>
    <scope>NUCLEOTIDE SEQUENCE</scope>
    <source>
        <strain evidence="1">20211129_DDA</strain>
        <tissue evidence="1">Liver</tissue>
    </source>
</reference>
<name>A0AAV7R1T1_PLEWA</name>
<protein>
    <submittedName>
        <fullName evidence="1">Uncharacterized protein</fullName>
    </submittedName>
</protein>
<dbReference type="AlphaFoldDB" id="A0AAV7R1T1"/>